<gene>
    <name evidence="1" type="ORF">ATANTOWER_023330</name>
</gene>
<dbReference type="EMBL" id="JAHUTI010083851">
    <property type="protein sequence ID" value="MED6259460.1"/>
    <property type="molecule type" value="Genomic_DNA"/>
</dbReference>
<accession>A0ABU7CB26</accession>
<reference evidence="1 2" key="1">
    <citation type="submission" date="2021-07" db="EMBL/GenBank/DDBJ databases">
        <authorList>
            <person name="Palmer J.M."/>
        </authorList>
    </citation>
    <scope>NUCLEOTIDE SEQUENCE [LARGE SCALE GENOMIC DNA]</scope>
    <source>
        <strain evidence="1 2">AT_MEX2019</strain>
        <tissue evidence="1">Muscle</tissue>
    </source>
</reference>
<protein>
    <submittedName>
        <fullName evidence="1">Uncharacterized protein</fullName>
    </submittedName>
</protein>
<organism evidence="1 2">
    <name type="scientific">Ataeniobius toweri</name>
    <dbReference type="NCBI Taxonomy" id="208326"/>
    <lineage>
        <taxon>Eukaryota</taxon>
        <taxon>Metazoa</taxon>
        <taxon>Chordata</taxon>
        <taxon>Craniata</taxon>
        <taxon>Vertebrata</taxon>
        <taxon>Euteleostomi</taxon>
        <taxon>Actinopterygii</taxon>
        <taxon>Neopterygii</taxon>
        <taxon>Teleostei</taxon>
        <taxon>Neoteleostei</taxon>
        <taxon>Acanthomorphata</taxon>
        <taxon>Ovalentaria</taxon>
        <taxon>Atherinomorphae</taxon>
        <taxon>Cyprinodontiformes</taxon>
        <taxon>Goodeidae</taxon>
        <taxon>Ataeniobius</taxon>
    </lineage>
</organism>
<name>A0ABU7CB26_9TELE</name>
<keyword evidence="2" id="KW-1185">Reference proteome</keyword>
<proteinExistence type="predicted"/>
<sequence length="132" mass="14848">MRNTDRLTLCSTNQQDAKSLISRFSALLVTAIRTLTFVSAPLTCLSTLEVTTSPSPVWKEKKGEPYMTAIHQTPANLSSLDRLTFSTISNILSTMPSWNPVLKPTEHHICYTPYLNFHRCGRNCSLLQSLEF</sequence>
<evidence type="ECO:0000313" key="2">
    <source>
        <dbReference type="Proteomes" id="UP001345963"/>
    </source>
</evidence>
<dbReference type="Proteomes" id="UP001345963">
    <property type="component" value="Unassembled WGS sequence"/>
</dbReference>
<evidence type="ECO:0000313" key="1">
    <source>
        <dbReference type="EMBL" id="MED6259460.1"/>
    </source>
</evidence>
<comment type="caution">
    <text evidence="1">The sequence shown here is derived from an EMBL/GenBank/DDBJ whole genome shotgun (WGS) entry which is preliminary data.</text>
</comment>